<evidence type="ECO:0000313" key="1">
    <source>
        <dbReference type="EMBL" id="NAR74901.1"/>
    </source>
</evidence>
<dbReference type="InterPro" id="IPR010297">
    <property type="entry name" value="DUF900_hydrolase"/>
</dbReference>
<dbReference type="GO" id="GO:0016787">
    <property type="term" value="F:hydrolase activity"/>
    <property type="evidence" value="ECO:0007669"/>
    <property type="project" value="UniProtKB-KW"/>
</dbReference>
<reference evidence="1 2" key="1">
    <citation type="submission" date="2019-12" db="EMBL/GenBank/DDBJ databases">
        <title>Acinetobacter haemolyticus comparative genomics.</title>
        <authorList>
            <person name="Castro-Jaimes S."/>
            <person name="Bello-Lopez E."/>
            <person name="Velazquez-Acosta C."/>
            <person name="Volkow-Fernandez P."/>
            <person name="Lozano-Zarain P."/>
            <person name="Castillo Ramirez S."/>
            <person name="Cevallos M.A."/>
        </authorList>
    </citation>
    <scope>NUCLEOTIDE SEQUENCE [LARGE SCALE GENOMIC DNA]</scope>
    <source>
        <strain evidence="1 2">AN10</strain>
    </source>
</reference>
<protein>
    <submittedName>
        <fullName evidence="1">Alpha/beta hydrolase</fullName>
    </submittedName>
</protein>
<organism evidence="1 2">
    <name type="scientific">Acinetobacter haemolyticus</name>
    <dbReference type="NCBI Taxonomy" id="29430"/>
    <lineage>
        <taxon>Bacteria</taxon>
        <taxon>Pseudomonadati</taxon>
        <taxon>Pseudomonadota</taxon>
        <taxon>Gammaproteobacteria</taxon>
        <taxon>Moraxellales</taxon>
        <taxon>Moraxellaceae</taxon>
        <taxon>Acinetobacter</taxon>
    </lineage>
</organism>
<comment type="caution">
    <text evidence="1">The sequence shown here is derived from an EMBL/GenBank/DDBJ whole genome shotgun (WGS) entry which is preliminary data.</text>
</comment>
<dbReference type="RefSeq" id="WP_160127104.1">
    <property type="nucleotide sequence ID" value="NZ_CP031984.1"/>
</dbReference>
<evidence type="ECO:0000313" key="2">
    <source>
        <dbReference type="Proteomes" id="UP000451048"/>
    </source>
</evidence>
<sequence length="322" mass="37599">MLVITNRNILSSKEKNSDLIFGEQLSDKGPSEIRLAHASFESKKWKVSLVPEGKFLEKEKPKIEEFPSYREFIKLLNHCRKENKHCLFYVHGYGKSFKESLDQGYRLEKKYNIEVVLFSWPSNTGGIPIKEYKNVKRHAITSSTALDNIFEKMSEYLKFEFNREKLLECNLTINLMTYSMGNYIFQRYIEESMYDGETNMFSNVILCQADVDNYNHEYWVNNIQAGKRVYITINENDKILGWSDANFQKDRLGRTAKYLTSKNAIYFDFTGGKNINNIHQLWYEVDGNDVLDNFFQTVFTGGRGESVNGLIFDGAKNSYIFK</sequence>
<gene>
    <name evidence="1" type="ORF">GPS52_15845</name>
</gene>
<accession>A0AAJ2YUU0</accession>
<dbReference type="EMBL" id="WTTO01000089">
    <property type="protein sequence ID" value="NAR74901.1"/>
    <property type="molecule type" value="Genomic_DNA"/>
</dbReference>
<proteinExistence type="predicted"/>
<dbReference type="Pfam" id="PF05990">
    <property type="entry name" value="DUF900"/>
    <property type="match status" value="1"/>
</dbReference>
<dbReference type="AlphaFoldDB" id="A0AAJ2YUU0"/>
<name>A0AAJ2YUU0_ACIHA</name>
<keyword evidence="1" id="KW-0378">Hydrolase</keyword>
<dbReference type="Proteomes" id="UP000451048">
    <property type="component" value="Unassembled WGS sequence"/>
</dbReference>